<accession>A0A9P5ZBC1</accession>
<proteinExistence type="predicted"/>
<dbReference type="AlphaFoldDB" id="A0A9P5ZBC1"/>
<protein>
    <submittedName>
        <fullName evidence="1">Uncharacterized protein</fullName>
    </submittedName>
</protein>
<gene>
    <name evidence="1" type="ORF">BDN70DRAFT_163244</name>
</gene>
<organism evidence="1 2">
    <name type="scientific">Pholiota conissans</name>
    <dbReference type="NCBI Taxonomy" id="109636"/>
    <lineage>
        <taxon>Eukaryota</taxon>
        <taxon>Fungi</taxon>
        <taxon>Dikarya</taxon>
        <taxon>Basidiomycota</taxon>
        <taxon>Agaricomycotina</taxon>
        <taxon>Agaricomycetes</taxon>
        <taxon>Agaricomycetidae</taxon>
        <taxon>Agaricales</taxon>
        <taxon>Agaricineae</taxon>
        <taxon>Strophariaceae</taxon>
        <taxon>Pholiota</taxon>
    </lineage>
</organism>
<dbReference type="Proteomes" id="UP000807469">
    <property type="component" value="Unassembled WGS sequence"/>
</dbReference>
<evidence type="ECO:0000313" key="2">
    <source>
        <dbReference type="Proteomes" id="UP000807469"/>
    </source>
</evidence>
<evidence type="ECO:0000313" key="1">
    <source>
        <dbReference type="EMBL" id="KAF9484286.1"/>
    </source>
</evidence>
<sequence>MFSHCRTAMFLSGAACHGATLIPAEKTHENLGQVERLFERRFVFPIKRIFQFDSGTVCDNDGRIANARARILLQTMFKLFVPPIQYIHSQTSTNDPGKIPLGDEANDFVNELKNFISGVISRQGKQEICVEVVLQDKLDYLEGTQWLWDLSTETKTLADGSSNDKLAIAKQTAPLAFPDYNVFSRDTPNLDSDSWRCDWWPWFA</sequence>
<dbReference type="EMBL" id="MU155145">
    <property type="protein sequence ID" value="KAF9484286.1"/>
    <property type="molecule type" value="Genomic_DNA"/>
</dbReference>
<name>A0A9P5ZBC1_9AGAR</name>
<reference evidence="1" key="1">
    <citation type="submission" date="2020-11" db="EMBL/GenBank/DDBJ databases">
        <authorList>
            <consortium name="DOE Joint Genome Institute"/>
            <person name="Ahrendt S."/>
            <person name="Riley R."/>
            <person name="Andreopoulos W."/>
            <person name="Labutti K."/>
            <person name="Pangilinan J."/>
            <person name="Ruiz-Duenas F.J."/>
            <person name="Barrasa J.M."/>
            <person name="Sanchez-Garcia M."/>
            <person name="Camarero S."/>
            <person name="Miyauchi S."/>
            <person name="Serrano A."/>
            <person name="Linde D."/>
            <person name="Babiker R."/>
            <person name="Drula E."/>
            <person name="Ayuso-Fernandez I."/>
            <person name="Pacheco R."/>
            <person name="Padilla G."/>
            <person name="Ferreira P."/>
            <person name="Barriuso J."/>
            <person name="Kellner H."/>
            <person name="Castanera R."/>
            <person name="Alfaro M."/>
            <person name="Ramirez L."/>
            <person name="Pisabarro A.G."/>
            <person name="Kuo A."/>
            <person name="Tritt A."/>
            <person name="Lipzen A."/>
            <person name="He G."/>
            <person name="Yan M."/>
            <person name="Ng V."/>
            <person name="Cullen D."/>
            <person name="Martin F."/>
            <person name="Rosso M.-N."/>
            <person name="Henrissat B."/>
            <person name="Hibbett D."/>
            <person name="Martinez A.T."/>
            <person name="Grigoriev I.V."/>
        </authorList>
    </citation>
    <scope>NUCLEOTIDE SEQUENCE</scope>
    <source>
        <strain evidence="1">CIRM-BRFM 674</strain>
    </source>
</reference>
<keyword evidence="2" id="KW-1185">Reference proteome</keyword>
<comment type="caution">
    <text evidence="1">The sequence shown here is derived from an EMBL/GenBank/DDBJ whole genome shotgun (WGS) entry which is preliminary data.</text>
</comment>